<feature type="compositionally biased region" description="Basic and acidic residues" evidence="1">
    <location>
        <begin position="292"/>
        <end position="310"/>
    </location>
</feature>
<protein>
    <submittedName>
        <fullName evidence="2">Uncharacterized protein</fullName>
    </submittedName>
</protein>
<dbReference type="EMBL" id="CP155447">
    <property type="protein sequence ID" value="XBH03214.1"/>
    <property type="molecule type" value="Genomic_DNA"/>
</dbReference>
<dbReference type="AlphaFoldDB" id="A0AAU7CD25"/>
<sequence>MDADQSDSHHNSIDATLTNLLETLPDRPSWYDRWRNLGPDSSETDRLSVYQEIRDSQLLPADAGFHLIAWQADALASKHAETALRELDDRLESLEAAHALNDLDAPDSGDTSEEHERVLEEYHRAWAAIFTNQLDEHGEHEIAELFRTNREEFDRRNEAGRQLFQGLHDLADARDSNWLDSLIEAVGGCLAADNLMGPLGILYGEKDGFWEVDIYPTPVELIGGADDGAVVSPAFSLDLEALRSTFEQVEDFGWTTIGWPDGNGPFVWIKGAHQGHELLLRILAQAPEGEEPGSKLRLPEASKELPDNPE</sequence>
<organism evidence="2">
    <name type="scientific">Singulisphaera sp. Ch08</name>
    <dbReference type="NCBI Taxonomy" id="3120278"/>
    <lineage>
        <taxon>Bacteria</taxon>
        <taxon>Pseudomonadati</taxon>
        <taxon>Planctomycetota</taxon>
        <taxon>Planctomycetia</taxon>
        <taxon>Isosphaerales</taxon>
        <taxon>Isosphaeraceae</taxon>
        <taxon>Singulisphaera</taxon>
    </lineage>
</organism>
<proteinExistence type="predicted"/>
<dbReference type="RefSeq" id="WP_406695948.1">
    <property type="nucleotide sequence ID" value="NZ_CP155447.1"/>
</dbReference>
<accession>A0AAU7CD25</accession>
<gene>
    <name evidence="2" type="ORF">V5E97_33645</name>
</gene>
<evidence type="ECO:0000256" key="1">
    <source>
        <dbReference type="SAM" id="MobiDB-lite"/>
    </source>
</evidence>
<evidence type="ECO:0000313" key="2">
    <source>
        <dbReference type="EMBL" id="XBH03214.1"/>
    </source>
</evidence>
<name>A0AAU7CD25_9BACT</name>
<reference evidence="2" key="1">
    <citation type="submission" date="2024-05" db="EMBL/GenBank/DDBJ databases">
        <title>Planctomycetes of the genus Singulisphaera possess chitinolytic capabilities.</title>
        <authorList>
            <person name="Ivanova A."/>
        </authorList>
    </citation>
    <scope>NUCLEOTIDE SEQUENCE</scope>
    <source>
        <strain evidence="2">Ch08T</strain>
    </source>
</reference>
<feature type="region of interest" description="Disordered" evidence="1">
    <location>
        <begin position="289"/>
        <end position="310"/>
    </location>
</feature>